<proteinExistence type="predicted"/>
<accession>A0ABY5WE74</accession>
<dbReference type="SUPFAM" id="SSF52540">
    <property type="entry name" value="P-loop containing nucleoside triphosphate hydrolases"/>
    <property type="match status" value="1"/>
</dbReference>
<evidence type="ECO:0000313" key="1">
    <source>
        <dbReference type="EMBL" id="UWP87596.1"/>
    </source>
</evidence>
<dbReference type="Pfam" id="PF13671">
    <property type="entry name" value="AAA_33"/>
    <property type="match status" value="1"/>
</dbReference>
<evidence type="ECO:0000313" key="2">
    <source>
        <dbReference type="Proteomes" id="UP001059617"/>
    </source>
</evidence>
<reference evidence="1" key="1">
    <citation type="submission" date="2021-04" db="EMBL/GenBank/DDBJ databases">
        <authorList>
            <person name="Hartkoorn R.C."/>
            <person name="Beaudoing E."/>
            <person name="Hot D."/>
        </authorList>
    </citation>
    <scope>NUCLEOTIDE SEQUENCE</scope>
    <source>
        <strain evidence="1">NRRL B-16292</strain>
    </source>
</reference>
<dbReference type="Proteomes" id="UP001059617">
    <property type="component" value="Chromosome"/>
</dbReference>
<sequence length="90" mass="9727">MVGLPAAGKTIRARELAAEHHALRLSPDAWMIPLFGGPETDGKRDVLEGRLIGVALDALRTENRQLRDALAHAHGQLRVARTDLGVEEAS</sequence>
<dbReference type="InterPro" id="IPR027417">
    <property type="entry name" value="P-loop_NTPase"/>
</dbReference>
<dbReference type="EMBL" id="CP073720">
    <property type="protein sequence ID" value="UWP87596.1"/>
    <property type="molecule type" value="Genomic_DNA"/>
</dbReference>
<name>A0ABY5WE74_9ACTN</name>
<gene>
    <name evidence="1" type="ORF">Dfulv_35135</name>
</gene>
<protein>
    <submittedName>
        <fullName evidence="1">AAA family ATPase</fullName>
    </submittedName>
</protein>
<organism evidence="1 2">
    <name type="scientific">Dactylosporangium fulvum</name>
    <dbReference type="NCBI Taxonomy" id="53359"/>
    <lineage>
        <taxon>Bacteria</taxon>
        <taxon>Bacillati</taxon>
        <taxon>Actinomycetota</taxon>
        <taxon>Actinomycetes</taxon>
        <taxon>Micromonosporales</taxon>
        <taxon>Micromonosporaceae</taxon>
        <taxon>Dactylosporangium</taxon>
    </lineage>
</organism>
<dbReference type="Gene3D" id="3.40.50.300">
    <property type="entry name" value="P-loop containing nucleotide triphosphate hydrolases"/>
    <property type="match status" value="1"/>
</dbReference>
<dbReference type="RefSeq" id="WP_259868582.1">
    <property type="nucleotide sequence ID" value="NZ_BAAAST010000009.1"/>
</dbReference>
<keyword evidence="2" id="KW-1185">Reference proteome</keyword>
<reference evidence="1" key="2">
    <citation type="submission" date="2022-09" db="EMBL/GenBank/DDBJ databases">
        <title>Biosynthetic gene clusters of Dactylosporangioum fulvum.</title>
        <authorList>
            <person name="Caradec T."/>
        </authorList>
    </citation>
    <scope>NUCLEOTIDE SEQUENCE</scope>
    <source>
        <strain evidence="1">NRRL B-16292</strain>
    </source>
</reference>